<dbReference type="EMBL" id="JBEZFP010000034">
    <property type="protein sequence ID" value="MEU8134947.1"/>
    <property type="molecule type" value="Genomic_DNA"/>
</dbReference>
<evidence type="ECO:0000313" key="2">
    <source>
        <dbReference type="Proteomes" id="UP001551482"/>
    </source>
</evidence>
<comment type="caution">
    <text evidence="1">The sequence shown here is derived from an EMBL/GenBank/DDBJ whole genome shotgun (WGS) entry which is preliminary data.</text>
</comment>
<name>A0ABV3DI82_9ACTN</name>
<evidence type="ECO:0000313" key="1">
    <source>
        <dbReference type="EMBL" id="MEU8134947.1"/>
    </source>
</evidence>
<dbReference type="RefSeq" id="WP_358354055.1">
    <property type="nucleotide sequence ID" value="NZ_JBEZFP010000034.1"/>
</dbReference>
<proteinExistence type="predicted"/>
<accession>A0ABV3DI82</accession>
<dbReference type="Proteomes" id="UP001551482">
    <property type="component" value="Unassembled WGS sequence"/>
</dbReference>
<protein>
    <submittedName>
        <fullName evidence="1">Uncharacterized protein</fullName>
    </submittedName>
</protein>
<organism evidence="1 2">
    <name type="scientific">Streptodolium elevatio</name>
    <dbReference type="NCBI Taxonomy" id="3157996"/>
    <lineage>
        <taxon>Bacteria</taxon>
        <taxon>Bacillati</taxon>
        <taxon>Actinomycetota</taxon>
        <taxon>Actinomycetes</taxon>
        <taxon>Kitasatosporales</taxon>
        <taxon>Streptomycetaceae</taxon>
        <taxon>Streptodolium</taxon>
    </lineage>
</organism>
<gene>
    <name evidence="1" type="ORF">AB0C36_15685</name>
</gene>
<sequence length="93" mass="10948">MPRHRAAWIRDHYVQPHTHHRFDDAWFLALLYAMLLDEDPRCTPTPSNTERLTPALQRVGLAPDGVPRPKLTPWQATCWPRKSLRRTSRSPKR</sequence>
<reference evidence="1 2" key="1">
    <citation type="submission" date="2024-06" db="EMBL/GenBank/DDBJ databases">
        <title>The Natural Products Discovery Center: Release of the First 8490 Sequenced Strains for Exploring Actinobacteria Biosynthetic Diversity.</title>
        <authorList>
            <person name="Kalkreuter E."/>
            <person name="Kautsar S.A."/>
            <person name="Yang D."/>
            <person name="Bader C.D."/>
            <person name="Teijaro C.N."/>
            <person name="Fluegel L."/>
            <person name="Davis C.M."/>
            <person name="Simpson J.R."/>
            <person name="Lauterbach L."/>
            <person name="Steele A.D."/>
            <person name="Gui C."/>
            <person name="Meng S."/>
            <person name="Li G."/>
            <person name="Viehrig K."/>
            <person name="Ye F."/>
            <person name="Su P."/>
            <person name="Kiefer A.F."/>
            <person name="Nichols A."/>
            <person name="Cepeda A.J."/>
            <person name="Yan W."/>
            <person name="Fan B."/>
            <person name="Jiang Y."/>
            <person name="Adhikari A."/>
            <person name="Zheng C.-J."/>
            <person name="Schuster L."/>
            <person name="Cowan T.M."/>
            <person name="Smanski M.J."/>
            <person name="Chevrette M.G."/>
            <person name="De Carvalho L.P.S."/>
            <person name="Shen B."/>
        </authorList>
    </citation>
    <scope>NUCLEOTIDE SEQUENCE [LARGE SCALE GENOMIC DNA]</scope>
    <source>
        <strain evidence="1 2">NPDC048946</strain>
    </source>
</reference>
<keyword evidence="2" id="KW-1185">Reference proteome</keyword>